<keyword evidence="5" id="KW-1185">Reference proteome</keyword>
<evidence type="ECO:0000256" key="1">
    <source>
        <dbReference type="SAM" id="MobiDB-lite"/>
    </source>
</evidence>
<sequence length="231" mass="26438">MECSNGRRNGMAKEGQEITSRKMKRHSDSKRKMNRILNILIAIVFALIVINLYFIVKDDGKNETAKEEETVEETKDTESEKEARTPKEDNEPSKLEENKEQDNVQKDHSSIEDKNNAEIIVSTSTDANVEKVIVNNNWQVTPTRQTGEHISAFEEGHVDYEEKLVTIRNAVELPEDDIIYWSVRNDGTGKGAISVVSSKDQSKKYRVHIKWIDNSGWIPIKVEVLKEIPKN</sequence>
<proteinExistence type="predicted"/>
<evidence type="ECO:0000313" key="4">
    <source>
        <dbReference type="EMBL" id="QBK26309.1"/>
    </source>
</evidence>
<evidence type="ECO:0000259" key="3">
    <source>
        <dbReference type="Pfam" id="PF07423"/>
    </source>
</evidence>
<evidence type="ECO:0000256" key="2">
    <source>
        <dbReference type="SAM" id="Phobius"/>
    </source>
</evidence>
<dbReference type="Proteomes" id="UP000291151">
    <property type="component" value="Chromosome"/>
</dbReference>
<feature type="transmembrane region" description="Helical" evidence="2">
    <location>
        <begin position="36"/>
        <end position="56"/>
    </location>
</feature>
<organism evidence="4 5">
    <name type="scientific">Ureibacillus thermophilus</name>
    <dbReference type="NCBI Taxonomy" id="367743"/>
    <lineage>
        <taxon>Bacteria</taxon>
        <taxon>Bacillati</taxon>
        <taxon>Bacillota</taxon>
        <taxon>Bacilli</taxon>
        <taxon>Bacillales</taxon>
        <taxon>Caryophanaceae</taxon>
        <taxon>Ureibacillus</taxon>
    </lineage>
</organism>
<evidence type="ECO:0000313" key="5">
    <source>
        <dbReference type="Proteomes" id="UP000291151"/>
    </source>
</evidence>
<keyword evidence="2" id="KW-0812">Transmembrane</keyword>
<protein>
    <submittedName>
        <fullName evidence="4">DUF1510 family protein</fullName>
    </submittedName>
</protein>
<keyword evidence="2" id="KW-1133">Transmembrane helix</keyword>
<dbReference type="InterPro" id="IPR009988">
    <property type="entry name" value="DUF1510"/>
</dbReference>
<keyword evidence="2" id="KW-0472">Membrane</keyword>
<gene>
    <name evidence="4" type="ORF">DKZ56_10780</name>
</gene>
<dbReference type="AlphaFoldDB" id="A0A4P6USK7"/>
<reference evidence="4 5" key="1">
    <citation type="submission" date="2019-02" db="EMBL/GenBank/DDBJ databases">
        <title>Ureibacillus thermophilus.</title>
        <authorList>
            <person name="Sunny J.S."/>
            <person name="Natarajan A."/>
            <person name="Saleena L.M."/>
        </authorList>
    </citation>
    <scope>NUCLEOTIDE SEQUENCE [LARGE SCALE GENOMIC DNA]</scope>
    <source>
        <strain evidence="4 5">LM102</strain>
    </source>
</reference>
<dbReference type="EMBL" id="CP036528">
    <property type="protein sequence ID" value="QBK26309.1"/>
    <property type="molecule type" value="Genomic_DNA"/>
</dbReference>
<accession>A0A4P6USK7</accession>
<feature type="compositionally biased region" description="Basic residues" evidence="1">
    <location>
        <begin position="21"/>
        <end position="30"/>
    </location>
</feature>
<feature type="region of interest" description="Disordered" evidence="1">
    <location>
        <begin position="1"/>
        <end position="30"/>
    </location>
</feature>
<feature type="domain" description="DUF1510" evidence="3">
    <location>
        <begin position="133"/>
        <end position="225"/>
    </location>
</feature>
<feature type="compositionally biased region" description="Basic and acidic residues" evidence="1">
    <location>
        <begin position="62"/>
        <end position="116"/>
    </location>
</feature>
<feature type="region of interest" description="Disordered" evidence="1">
    <location>
        <begin position="62"/>
        <end position="117"/>
    </location>
</feature>
<dbReference type="Pfam" id="PF07423">
    <property type="entry name" value="DUF1510"/>
    <property type="match status" value="1"/>
</dbReference>
<name>A0A4P6USK7_9BACL</name>
<dbReference type="KEGG" id="uth:DKZ56_10780"/>